<sequence length="924" mass="102987">MVWWFCDAKAQLDTQSAVGVATVAATLMGAPLGWWATRETPPGAGSPVPPPVPRRVLIGLPSVRVRRAYLRFAVARNYDVDVRGLGTHGPFSLDIHSVFVDVGLVFMPAHAASGSLLGPIENLPLQAVNRGPVWDYLDRWPPRTLVIVGPPGSGKTTLLKHLTLKLASRRAPEAGPTRKKIPFLLLLRDRVHHIVSEAEIPLAEVIVESLPKSVRPGPAWVERQLRRGNCLVMMDGLDEVADPDHRKTLVEWIRGQIAQYGNNGFVVTSRPSGYLANPLAAADVVQIRPFTDRQIETFLHRWYLATEVRRTGRRDEVVLGDAEARAKDLLKRLRDAPLLYDLGANPLLLTMIAHVHNYRGVLPGGRAELYREIFQVFLGQRQEAKGLHNHLTHVQREAVLRHLALEMMHRRLRDVSTAVAASIISEQLARVAPEEGAEAFLVDTEQVSGLILQREDGTFSFAHLTFQEYLASARIREKGLVDNLVARVAEPWWREVILLYCAQADAGPIVEACLTQANSSRALLLALDSAEIAREIDPCVRDRLTRTMSAESQSDDPDRAQVIGEILLGRRVRRVQSRPDGMVITEPITNGEYALFVRSEAAFGRDRRPVHWTDHLVAVAPTMPVNGLLESDAQAFGAWLSFSEGWTYDPVQQFDLDGDEAARSDVAVLKQWATLVDWAGVRQFAPREVVIASAFLKEIADSAAFAGRERGKLQSAWGELRSAFAIYERDDSRIGTVGLYGNAWTVTRLLRALTVAYADGDLVALKMWQLEVVDRLFADDEVEETPITASLEGGPGQLLVGSPPAEITRQVGLLNRNVHDYRARFKAELSEQIEGKVWSSRVTNMAKLLVAAWQEWHQVGQRDVRILRDCRAAALSVTTSMPHNKRTDRQILQPAVRLLEEFILLDWQARGLLRSGPELWLRKS</sequence>
<evidence type="ECO:0000313" key="2">
    <source>
        <dbReference type="EMBL" id="GIE99898.1"/>
    </source>
</evidence>
<evidence type="ECO:0000259" key="1">
    <source>
        <dbReference type="PROSITE" id="PS50837"/>
    </source>
</evidence>
<feature type="domain" description="NACHT" evidence="1">
    <location>
        <begin position="143"/>
        <end position="273"/>
    </location>
</feature>
<dbReference type="Proteomes" id="UP000636960">
    <property type="component" value="Unassembled WGS sequence"/>
</dbReference>
<name>A0A919K488_9ACTN</name>
<dbReference type="PANTHER" id="PTHR46312:SF2">
    <property type="entry name" value="NUCLEOTIDE-BINDING OLIGOMERIZATION DOMAIN-CONTAINING PROTEIN 2-LIKE"/>
    <property type="match status" value="1"/>
</dbReference>
<dbReference type="Gene3D" id="3.40.50.300">
    <property type="entry name" value="P-loop containing nucleotide triphosphate hydrolases"/>
    <property type="match status" value="1"/>
</dbReference>
<dbReference type="SMART" id="SM00382">
    <property type="entry name" value="AAA"/>
    <property type="match status" value="1"/>
</dbReference>
<organism evidence="2 3">
    <name type="scientific">Paractinoplanes rishiriensis</name>
    <dbReference type="NCBI Taxonomy" id="1050105"/>
    <lineage>
        <taxon>Bacteria</taxon>
        <taxon>Bacillati</taxon>
        <taxon>Actinomycetota</taxon>
        <taxon>Actinomycetes</taxon>
        <taxon>Micromonosporales</taxon>
        <taxon>Micromonosporaceae</taxon>
        <taxon>Paractinoplanes</taxon>
    </lineage>
</organism>
<gene>
    <name evidence="2" type="ORF">Ari01nite_73630</name>
</gene>
<dbReference type="AlphaFoldDB" id="A0A919K488"/>
<comment type="caution">
    <text evidence="2">The sequence shown here is derived from an EMBL/GenBank/DDBJ whole genome shotgun (WGS) entry which is preliminary data.</text>
</comment>
<dbReference type="SUPFAM" id="SSF52540">
    <property type="entry name" value="P-loop containing nucleoside triphosphate hydrolases"/>
    <property type="match status" value="1"/>
</dbReference>
<dbReference type="PROSITE" id="PS50837">
    <property type="entry name" value="NACHT"/>
    <property type="match status" value="1"/>
</dbReference>
<protein>
    <recommendedName>
        <fullName evidence="1">NACHT domain-containing protein</fullName>
    </recommendedName>
</protein>
<accession>A0A919K488</accession>
<keyword evidence="3" id="KW-1185">Reference proteome</keyword>
<dbReference type="InterPro" id="IPR003593">
    <property type="entry name" value="AAA+_ATPase"/>
</dbReference>
<reference evidence="2" key="1">
    <citation type="submission" date="2021-01" db="EMBL/GenBank/DDBJ databases">
        <title>Whole genome shotgun sequence of Actinoplanes rishiriensis NBRC 108556.</title>
        <authorList>
            <person name="Komaki H."/>
            <person name="Tamura T."/>
        </authorList>
    </citation>
    <scope>NUCLEOTIDE SEQUENCE</scope>
    <source>
        <strain evidence="2">NBRC 108556</strain>
    </source>
</reference>
<dbReference type="PANTHER" id="PTHR46312">
    <property type="entry name" value="NACHT DOMAIN-CONTAINING PROTEIN"/>
    <property type="match status" value="1"/>
</dbReference>
<evidence type="ECO:0000313" key="3">
    <source>
        <dbReference type="Proteomes" id="UP000636960"/>
    </source>
</evidence>
<dbReference type="InterPro" id="IPR027417">
    <property type="entry name" value="P-loop_NTPase"/>
</dbReference>
<dbReference type="EMBL" id="BOMV01000077">
    <property type="protein sequence ID" value="GIE99898.1"/>
    <property type="molecule type" value="Genomic_DNA"/>
</dbReference>
<dbReference type="InterPro" id="IPR007111">
    <property type="entry name" value="NACHT_NTPase"/>
</dbReference>
<dbReference type="Pfam" id="PF05729">
    <property type="entry name" value="NACHT"/>
    <property type="match status" value="1"/>
</dbReference>
<proteinExistence type="predicted"/>